<dbReference type="InterPro" id="IPR006194">
    <property type="entry name" value="Gly-tRNA-synth_heterodimer"/>
</dbReference>
<comment type="similarity">
    <text evidence="2 11">Belongs to the class-II aminoacyl-tRNA synthetase family.</text>
</comment>
<evidence type="ECO:0000256" key="6">
    <source>
        <dbReference type="ARBA" id="ARBA00022741"/>
    </source>
</evidence>
<evidence type="ECO:0000256" key="2">
    <source>
        <dbReference type="ARBA" id="ARBA00008226"/>
    </source>
</evidence>
<dbReference type="AlphaFoldDB" id="A0A7X0MWT9"/>
<comment type="subcellular location">
    <subcellularLocation>
        <location evidence="1 11">Cytoplasm</location>
    </subcellularLocation>
</comment>
<dbReference type="PANTHER" id="PTHR30075">
    <property type="entry name" value="GLYCYL-TRNA SYNTHETASE"/>
    <property type="match status" value="1"/>
</dbReference>
<keyword evidence="4 11" id="KW-0963">Cytoplasm</keyword>
<dbReference type="PRINTS" id="PR01045">
    <property type="entry name" value="TRNASYNTHGB"/>
</dbReference>
<evidence type="ECO:0000313" key="13">
    <source>
        <dbReference type="EMBL" id="MBB6520172.1"/>
    </source>
</evidence>
<evidence type="ECO:0000313" key="14">
    <source>
        <dbReference type="Proteomes" id="UP000528457"/>
    </source>
</evidence>
<evidence type="ECO:0000256" key="10">
    <source>
        <dbReference type="ARBA" id="ARBA00047937"/>
    </source>
</evidence>
<gene>
    <name evidence="11" type="primary">glyS</name>
    <name evidence="13" type="ORF">HNR48_000450</name>
</gene>
<dbReference type="NCBIfam" id="TIGR00211">
    <property type="entry name" value="glyS"/>
    <property type="match status" value="1"/>
</dbReference>
<organism evidence="13 14">
    <name type="scientific">Pseudoteredinibacter isoporae</name>
    <dbReference type="NCBI Taxonomy" id="570281"/>
    <lineage>
        <taxon>Bacteria</taxon>
        <taxon>Pseudomonadati</taxon>
        <taxon>Pseudomonadota</taxon>
        <taxon>Gammaproteobacteria</taxon>
        <taxon>Cellvibrionales</taxon>
        <taxon>Cellvibrionaceae</taxon>
        <taxon>Pseudoteredinibacter</taxon>
    </lineage>
</organism>
<protein>
    <recommendedName>
        <fullName evidence="11">Glycine--tRNA ligase beta subunit</fullName>
        <ecNumber evidence="11">6.1.1.14</ecNumber>
    </recommendedName>
    <alternativeName>
        <fullName evidence="11">Glycyl-tRNA synthetase beta subunit</fullName>
        <shortName evidence="11">GlyRS</shortName>
    </alternativeName>
</protein>
<comment type="subunit">
    <text evidence="3 11">Tetramer of two alpha and two beta subunits.</text>
</comment>
<evidence type="ECO:0000256" key="4">
    <source>
        <dbReference type="ARBA" id="ARBA00022490"/>
    </source>
</evidence>
<dbReference type="PROSITE" id="PS50861">
    <property type="entry name" value="AA_TRNA_LIGASE_II_GLYAB"/>
    <property type="match status" value="1"/>
</dbReference>
<evidence type="ECO:0000256" key="5">
    <source>
        <dbReference type="ARBA" id="ARBA00022598"/>
    </source>
</evidence>
<dbReference type="SUPFAM" id="SSF109604">
    <property type="entry name" value="HD-domain/PDEase-like"/>
    <property type="match status" value="1"/>
</dbReference>
<dbReference type="GO" id="GO:0005524">
    <property type="term" value="F:ATP binding"/>
    <property type="evidence" value="ECO:0007669"/>
    <property type="project" value="UniProtKB-UniRule"/>
</dbReference>
<name>A0A7X0MWT9_9GAMM</name>
<dbReference type="EC" id="6.1.1.14" evidence="11"/>
<dbReference type="InterPro" id="IPR008909">
    <property type="entry name" value="DALR_anticod-bd"/>
</dbReference>
<evidence type="ECO:0000259" key="12">
    <source>
        <dbReference type="SMART" id="SM00836"/>
    </source>
</evidence>
<dbReference type="GO" id="GO:0006426">
    <property type="term" value="P:glycyl-tRNA aminoacylation"/>
    <property type="evidence" value="ECO:0007669"/>
    <property type="project" value="UniProtKB-UniRule"/>
</dbReference>
<dbReference type="HAMAP" id="MF_00255">
    <property type="entry name" value="Gly_tRNA_synth_beta"/>
    <property type="match status" value="1"/>
</dbReference>
<evidence type="ECO:0000256" key="7">
    <source>
        <dbReference type="ARBA" id="ARBA00022840"/>
    </source>
</evidence>
<dbReference type="Pfam" id="PF05746">
    <property type="entry name" value="DALR_1"/>
    <property type="match status" value="1"/>
</dbReference>
<dbReference type="GO" id="GO:0004820">
    <property type="term" value="F:glycine-tRNA ligase activity"/>
    <property type="evidence" value="ECO:0007669"/>
    <property type="project" value="UniProtKB-UniRule"/>
</dbReference>
<comment type="catalytic activity">
    <reaction evidence="10 11">
        <text>tRNA(Gly) + glycine + ATP = glycyl-tRNA(Gly) + AMP + diphosphate</text>
        <dbReference type="Rhea" id="RHEA:16013"/>
        <dbReference type="Rhea" id="RHEA-COMP:9664"/>
        <dbReference type="Rhea" id="RHEA-COMP:9683"/>
        <dbReference type="ChEBI" id="CHEBI:30616"/>
        <dbReference type="ChEBI" id="CHEBI:33019"/>
        <dbReference type="ChEBI" id="CHEBI:57305"/>
        <dbReference type="ChEBI" id="CHEBI:78442"/>
        <dbReference type="ChEBI" id="CHEBI:78522"/>
        <dbReference type="ChEBI" id="CHEBI:456215"/>
        <dbReference type="EC" id="6.1.1.14"/>
    </reaction>
</comment>
<dbReference type="GO" id="GO:0006420">
    <property type="term" value="P:arginyl-tRNA aminoacylation"/>
    <property type="evidence" value="ECO:0007669"/>
    <property type="project" value="InterPro"/>
</dbReference>
<dbReference type="GO" id="GO:0005829">
    <property type="term" value="C:cytosol"/>
    <property type="evidence" value="ECO:0007669"/>
    <property type="project" value="TreeGrafter"/>
</dbReference>
<keyword evidence="14" id="KW-1185">Reference proteome</keyword>
<dbReference type="GO" id="GO:0004814">
    <property type="term" value="F:arginine-tRNA ligase activity"/>
    <property type="evidence" value="ECO:0007669"/>
    <property type="project" value="InterPro"/>
</dbReference>
<reference evidence="13 14" key="1">
    <citation type="submission" date="2020-08" db="EMBL/GenBank/DDBJ databases">
        <title>Genomic Encyclopedia of Type Strains, Phase IV (KMG-IV): sequencing the most valuable type-strain genomes for metagenomic binning, comparative biology and taxonomic classification.</title>
        <authorList>
            <person name="Goeker M."/>
        </authorList>
    </citation>
    <scope>NUCLEOTIDE SEQUENCE [LARGE SCALE GENOMIC DNA]</scope>
    <source>
        <strain evidence="13 14">DSM 22368</strain>
    </source>
</reference>
<keyword evidence="6 11" id="KW-0547">Nucleotide-binding</keyword>
<keyword evidence="9 11" id="KW-0030">Aminoacyl-tRNA synthetase</keyword>
<evidence type="ECO:0000256" key="9">
    <source>
        <dbReference type="ARBA" id="ARBA00023146"/>
    </source>
</evidence>
<keyword evidence="7 11" id="KW-0067">ATP-binding</keyword>
<accession>A0A7X0MWT9</accession>
<evidence type="ECO:0000256" key="3">
    <source>
        <dbReference type="ARBA" id="ARBA00011209"/>
    </source>
</evidence>
<dbReference type="PANTHER" id="PTHR30075:SF2">
    <property type="entry name" value="GLYCINE--TRNA LIGASE, CHLOROPLASTIC_MITOCHONDRIAL 2"/>
    <property type="match status" value="1"/>
</dbReference>
<dbReference type="RefSeq" id="WP_166852038.1">
    <property type="nucleotide sequence ID" value="NZ_JAAONY010000001.1"/>
</dbReference>
<keyword evidence="5 11" id="KW-0436">Ligase</keyword>
<dbReference type="EMBL" id="JACHHT010000001">
    <property type="protein sequence ID" value="MBB6520172.1"/>
    <property type="molecule type" value="Genomic_DNA"/>
</dbReference>
<evidence type="ECO:0000256" key="11">
    <source>
        <dbReference type="HAMAP-Rule" id="MF_00255"/>
    </source>
</evidence>
<evidence type="ECO:0000256" key="1">
    <source>
        <dbReference type="ARBA" id="ARBA00004496"/>
    </source>
</evidence>
<dbReference type="SMART" id="SM00836">
    <property type="entry name" value="DALR_1"/>
    <property type="match status" value="1"/>
</dbReference>
<dbReference type="FunCoup" id="A0A7X0MWT9">
    <property type="interactions" value="584"/>
</dbReference>
<dbReference type="Pfam" id="PF02092">
    <property type="entry name" value="tRNA_synt_2f"/>
    <property type="match status" value="1"/>
</dbReference>
<dbReference type="InterPro" id="IPR015944">
    <property type="entry name" value="Gly-tRNA-synth_bsu"/>
</dbReference>
<comment type="caution">
    <text evidence="13">The sequence shown here is derived from an EMBL/GenBank/DDBJ whole genome shotgun (WGS) entry which is preliminary data.</text>
</comment>
<evidence type="ECO:0000256" key="8">
    <source>
        <dbReference type="ARBA" id="ARBA00022917"/>
    </source>
</evidence>
<dbReference type="InParanoid" id="A0A7X0MWT9"/>
<sequence>MKKDFLVELGTEELPPKALKTLSNAFQQGIETGLKDLELSFDSVKAYAAPRRLAVQVNGLDEQTPVKEVAVWGPPAKIAFDGEGKPSKAAEAFANKNGIAVDDLKTENDGKQDKLIYRKKAGGELTSDKLEAIIQTSLAKLPIAKRMRWGARRDEFVRPVQWLMMLFGNELIEAEVYGVKANRETRGHRFHYNQTLIIDQASEYAEKLQSIAYVMADFEQRRELIKQQVLAEATKVNGEAMLDEELLDEVTALVEWPVALTGKFEESFLEVPSEALVYSMKEHQKYFPVQNTDGQLMPYFITISNIESKDPAQVISGNEKVIRPRLADAAFFFETDKKTSLSDMRERLKPIVFQAQLGSIYDKTERIRNLAQMMVQQVGGDLAKCQRAAELCKSDLVSDMVGEFDKMQGVAGYYYAKHAGEDEEVALALQEQYLPKFAGDKLPSSTTGTIIALADRLDTLSGIFGIGQKPTGSKDPFALRRASVAVLRLLVEKELPLDLGQLLKLATINHGSAIKDSEASVKTALDYMLERFRAWYEEEKIAAEVFMAVSAKNLSVPLDINRRVHAVHAFSQLEDATALAAANKRVSNILAKLESPVADDVNDALLTEAAEKALAKAVAEKAEQVAPLFVDANYTEALSALADLRPVVDSFFDDVMVMADDMDLRNNRLALLNKLRQLFLQVADISLLAPAK</sequence>
<keyword evidence="8 11" id="KW-0648">Protein biosynthesis</keyword>
<feature type="domain" description="DALR anticodon binding" evidence="12">
    <location>
        <begin position="585"/>
        <end position="688"/>
    </location>
</feature>
<dbReference type="Proteomes" id="UP000528457">
    <property type="component" value="Unassembled WGS sequence"/>
</dbReference>
<proteinExistence type="inferred from homology"/>